<sequence length="104" mass="11223">MLFSRKRKYLQIVVELCSNELGCSAKMGQHERTAVTSAVTAYATDALACFPRHGAKGLDSTRLKISLTKGLCISKGRKASSPSLPSAFLPDADPLRYCPPIPDP</sequence>
<evidence type="ECO:0000313" key="1">
    <source>
        <dbReference type="EMBL" id="GBP27734.1"/>
    </source>
</evidence>
<name>A0A4C1UPG7_EUMVA</name>
<evidence type="ECO:0000313" key="2">
    <source>
        <dbReference type="Proteomes" id="UP000299102"/>
    </source>
</evidence>
<dbReference type="Proteomes" id="UP000299102">
    <property type="component" value="Unassembled WGS sequence"/>
</dbReference>
<protein>
    <submittedName>
        <fullName evidence="1">Uncharacterized protein</fullName>
    </submittedName>
</protein>
<proteinExistence type="predicted"/>
<comment type="caution">
    <text evidence="1">The sequence shown here is derived from an EMBL/GenBank/DDBJ whole genome shotgun (WGS) entry which is preliminary data.</text>
</comment>
<accession>A0A4C1UPG7</accession>
<gene>
    <name evidence="1" type="ORF">EVAR_82783_1</name>
</gene>
<reference evidence="1 2" key="1">
    <citation type="journal article" date="2019" name="Commun. Biol.">
        <title>The bagworm genome reveals a unique fibroin gene that provides high tensile strength.</title>
        <authorList>
            <person name="Kono N."/>
            <person name="Nakamura H."/>
            <person name="Ohtoshi R."/>
            <person name="Tomita M."/>
            <person name="Numata K."/>
            <person name="Arakawa K."/>
        </authorList>
    </citation>
    <scope>NUCLEOTIDE SEQUENCE [LARGE SCALE GENOMIC DNA]</scope>
</reference>
<organism evidence="1 2">
    <name type="scientific">Eumeta variegata</name>
    <name type="common">Bagworm moth</name>
    <name type="synonym">Eumeta japonica</name>
    <dbReference type="NCBI Taxonomy" id="151549"/>
    <lineage>
        <taxon>Eukaryota</taxon>
        <taxon>Metazoa</taxon>
        <taxon>Ecdysozoa</taxon>
        <taxon>Arthropoda</taxon>
        <taxon>Hexapoda</taxon>
        <taxon>Insecta</taxon>
        <taxon>Pterygota</taxon>
        <taxon>Neoptera</taxon>
        <taxon>Endopterygota</taxon>
        <taxon>Lepidoptera</taxon>
        <taxon>Glossata</taxon>
        <taxon>Ditrysia</taxon>
        <taxon>Tineoidea</taxon>
        <taxon>Psychidae</taxon>
        <taxon>Oiketicinae</taxon>
        <taxon>Eumeta</taxon>
    </lineage>
</organism>
<dbReference type="AlphaFoldDB" id="A0A4C1UPG7"/>
<keyword evidence="2" id="KW-1185">Reference proteome</keyword>
<dbReference type="EMBL" id="BGZK01000198">
    <property type="protein sequence ID" value="GBP27734.1"/>
    <property type="molecule type" value="Genomic_DNA"/>
</dbReference>